<dbReference type="AlphaFoldDB" id="A0A163SUE1"/>
<organism evidence="7 9">
    <name type="scientific">Oerskovia enterophila</name>
    <dbReference type="NCBI Taxonomy" id="43678"/>
    <lineage>
        <taxon>Bacteria</taxon>
        <taxon>Bacillati</taxon>
        <taxon>Actinomycetota</taxon>
        <taxon>Actinomycetes</taxon>
        <taxon>Micrococcales</taxon>
        <taxon>Cellulomonadaceae</taxon>
        <taxon>Oerskovia</taxon>
    </lineage>
</organism>
<dbReference type="STRING" id="43678.OJAG_05430"/>
<feature type="transmembrane region" description="Helical" evidence="6">
    <location>
        <begin position="110"/>
        <end position="129"/>
    </location>
</feature>
<evidence type="ECO:0000256" key="2">
    <source>
        <dbReference type="ARBA" id="ARBA00022448"/>
    </source>
</evidence>
<comment type="subcellular location">
    <subcellularLocation>
        <location evidence="1">Membrane</location>
        <topology evidence="1">Multi-pass membrane protein</topology>
    </subcellularLocation>
</comment>
<feature type="transmembrane region" description="Helical" evidence="6">
    <location>
        <begin position="309"/>
        <end position="329"/>
    </location>
</feature>
<feature type="transmembrane region" description="Helical" evidence="6">
    <location>
        <begin position="135"/>
        <end position="161"/>
    </location>
</feature>
<dbReference type="Pfam" id="PF01384">
    <property type="entry name" value="PHO4"/>
    <property type="match status" value="1"/>
</dbReference>
<dbReference type="GO" id="GO:0005315">
    <property type="term" value="F:phosphate transmembrane transporter activity"/>
    <property type="evidence" value="ECO:0007669"/>
    <property type="project" value="InterPro"/>
</dbReference>
<dbReference type="PANTHER" id="PTHR11101:SF80">
    <property type="entry name" value="PHOSPHATE TRANSPORTER"/>
    <property type="match status" value="1"/>
</dbReference>
<dbReference type="Proteomes" id="UP000093412">
    <property type="component" value="Unassembled WGS sequence"/>
</dbReference>
<gene>
    <name evidence="7" type="primary">pitA_1</name>
    <name evidence="8" type="synonym">pitA_2</name>
    <name evidence="8" type="ORF">OERS_31160</name>
    <name evidence="7" type="ORF">OJAG_05430</name>
</gene>
<evidence type="ECO:0000313" key="10">
    <source>
        <dbReference type="Proteomes" id="UP000093412"/>
    </source>
</evidence>
<dbReference type="RefSeq" id="WP_056649191.1">
    <property type="nucleotide sequence ID" value="NZ_JBEPRG010000006.1"/>
</dbReference>
<dbReference type="InterPro" id="IPR001204">
    <property type="entry name" value="Phos_transporter"/>
</dbReference>
<dbReference type="GO" id="GO:0035435">
    <property type="term" value="P:phosphate ion transmembrane transport"/>
    <property type="evidence" value="ECO:0007669"/>
    <property type="project" value="TreeGrafter"/>
</dbReference>
<protein>
    <submittedName>
        <fullName evidence="7">Low-affinity inorganic phosphate transporter 1</fullName>
    </submittedName>
</protein>
<dbReference type="PATRIC" id="fig|43678.3.peg.579"/>
<accession>A0A163SUE1</accession>
<evidence type="ECO:0000256" key="4">
    <source>
        <dbReference type="ARBA" id="ARBA00022989"/>
    </source>
</evidence>
<keyword evidence="10" id="KW-1185">Reference proteome</keyword>
<evidence type="ECO:0000256" key="6">
    <source>
        <dbReference type="SAM" id="Phobius"/>
    </source>
</evidence>
<dbReference type="OrthoDB" id="9779554at2"/>
<dbReference type="EMBL" id="LRIE01000042">
    <property type="protein sequence ID" value="KZM36774.1"/>
    <property type="molecule type" value="Genomic_DNA"/>
</dbReference>
<reference evidence="7 9" key="1">
    <citation type="submission" date="2016-01" db="EMBL/GenBank/DDBJ databases">
        <title>Genome sequence of Oerskovia enterophila VJag, an agar and cellulose degrading bacterium.</title>
        <authorList>
            <person name="Poehlein A."/>
            <person name="Jag V."/>
            <person name="Bengelsdorf F."/>
            <person name="Duerre P."/>
            <person name="Daniel R."/>
        </authorList>
    </citation>
    <scope>NUCLEOTIDE SEQUENCE [LARGE SCALE GENOMIC DNA]</scope>
    <source>
        <strain evidence="7 9">VJag</strain>
    </source>
</reference>
<evidence type="ECO:0000313" key="7">
    <source>
        <dbReference type="EMBL" id="KZM36774.1"/>
    </source>
</evidence>
<feature type="transmembrane region" description="Helical" evidence="6">
    <location>
        <begin position="218"/>
        <end position="237"/>
    </location>
</feature>
<sequence>MEFALVVLVVALALSFDYTNGFHDAANAIATSVSTRALTPRAALLMAAVMNFTGALLGTEVAETIATSIVDLQDVPSHTALVVVLCALVGAIVWNLITWWFGLPSSSTHALIGGLVGAGLAGGLAIYGASIVDKVVLPMIFSPIVGFGLAFIVMVGLLWAFRRAAPSKTTRRFRLAQTVSAAAMALGHGLQDAQKTMGVIFMALLTVGWASPDEGIPLWVKLAAAAAISAGTYSGGWRIMRTLGRKIIELDPARGFVAESVSAIVLYVNAFALHAPVSTTHTITSAIMGVGATKRLSAVRWGVAKNIGIAWVLTIPAAALVAAIMYWILSPILL</sequence>
<keyword evidence="2" id="KW-0813">Transport</keyword>
<evidence type="ECO:0000313" key="9">
    <source>
        <dbReference type="Proteomes" id="UP000076447"/>
    </source>
</evidence>
<evidence type="ECO:0000256" key="1">
    <source>
        <dbReference type="ARBA" id="ARBA00004141"/>
    </source>
</evidence>
<keyword evidence="3 6" id="KW-0812">Transmembrane</keyword>
<name>A0A163SUE1_9CELL</name>
<keyword evidence="4 6" id="KW-1133">Transmembrane helix</keyword>
<keyword evidence="5 6" id="KW-0472">Membrane</keyword>
<evidence type="ECO:0000313" key="8">
    <source>
        <dbReference type="EMBL" id="OCI30159.1"/>
    </source>
</evidence>
<dbReference type="EMBL" id="MAQA01000043">
    <property type="protein sequence ID" value="OCI30159.1"/>
    <property type="molecule type" value="Genomic_DNA"/>
</dbReference>
<evidence type="ECO:0000256" key="5">
    <source>
        <dbReference type="ARBA" id="ARBA00023136"/>
    </source>
</evidence>
<proteinExistence type="predicted"/>
<dbReference type="GO" id="GO:0016020">
    <property type="term" value="C:membrane"/>
    <property type="evidence" value="ECO:0007669"/>
    <property type="project" value="UniProtKB-SubCell"/>
</dbReference>
<dbReference type="PANTHER" id="PTHR11101">
    <property type="entry name" value="PHOSPHATE TRANSPORTER"/>
    <property type="match status" value="1"/>
</dbReference>
<feature type="transmembrane region" description="Helical" evidence="6">
    <location>
        <begin position="80"/>
        <end position="103"/>
    </location>
</feature>
<evidence type="ECO:0000256" key="3">
    <source>
        <dbReference type="ARBA" id="ARBA00022692"/>
    </source>
</evidence>
<dbReference type="Proteomes" id="UP000076447">
    <property type="component" value="Unassembled WGS sequence"/>
</dbReference>
<comment type="caution">
    <text evidence="7">The sequence shown here is derived from an EMBL/GenBank/DDBJ whole genome shotgun (WGS) entry which is preliminary data.</text>
</comment>
<reference evidence="8 10" key="2">
    <citation type="submission" date="2016-06" db="EMBL/GenBank/DDBJ databases">
        <title>Genome sequence of Oerskovia enterophila DSM 43852.</title>
        <authorList>
            <person name="Poehlein A."/>
            <person name="Jag V."/>
            <person name="Bengelsdorf F.R."/>
            <person name="Daniel R."/>
            <person name="Duerre P."/>
        </authorList>
    </citation>
    <scope>NUCLEOTIDE SEQUENCE [LARGE SCALE GENOMIC DNA]</scope>
    <source>
        <strain evidence="8 10">DSM 43852</strain>
    </source>
</reference>